<dbReference type="Proteomes" id="UP000824073">
    <property type="component" value="Unassembled WGS sequence"/>
</dbReference>
<reference evidence="2" key="1">
    <citation type="submission" date="2020-10" db="EMBL/GenBank/DDBJ databases">
        <authorList>
            <person name="Gilroy R."/>
        </authorList>
    </citation>
    <scope>NUCLEOTIDE SEQUENCE</scope>
    <source>
        <strain evidence="2">CHK191-8634</strain>
    </source>
</reference>
<proteinExistence type="predicted"/>
<keyword evidence="1" id="KW-0175">Coiled coil</keyword>
<evidence type="ECO:0000313" key="2">
    <source>
        <dbReference type="EMBL" id="HIU44310.1"/>
    </source>
</evidence>
<protein>
    <submittedName>
        <fullName evidence="2">Stage III sporulation protein AB</fullName>
    </submittedName>
</protein>
<accession>A0A9D1LLZ6</accession>
<reference evidence="2" key="2">
    <citation type="journal article" date="2021" name="PeerJ">
        <title>Extensive microbial diversity within the chicken gut microbiome revealed by metagenomics and culture.</title>
        <authorList>
            <person name="Gilroy R."/>
            <person name="Ravi A."/>
            <person name="Getino M."/>
            <person name="Pursley I."/>
            <person name="Horton D.L."/>
            <person name="Alikhan N.F."/>
            <person name="Baker D."/>
            <person name="Gharbi K."/>
            <person name="Hall N."/>
            <person name="Watson M."/>
            <person name="Adriaenssens E.M."/>
            <person name="Foster-Nyarko E."/>
            <person name="Jarju S."/>
            <person name="Secka A."/>
            <person name="Antonio M."/>
            <person name="Oren A."/>
            <person name="Chaudhuri R.R."/>
            <person name="La Ragione R."/>
            <person name="Hildebrand F."/>
            <person name="Pallen M.J."/>
        </authorList>
    </citation>
    <scope>NUCLEOTIDE SEQUENCE</scope>
    <source>
        <strain evidence="2">CHK191-8634</strain>
    </source>
</reference>
<evidence type="ECO:0000256" key="1">
    <source>
        <dbReference type="SAM" id="Coils"/>
    </source>
</evidence>
<dbReference type="EMBL" id="DVMR01000063">
    <property type="protein sequence ID" value="HIU44310.1"/>
    <property type="molecule type" value="Genomic_DNA"/>
</dbReference>
<dbReference type="AlphaFoldDB" id="A0A9D1LLZ6"/>
<sequence length="170" mass="18553">MIKLLGAVLIAGSCSVVGFSMNNRLKGRVAALKSFLGAIQLLQAEIVFRRSALPDILPMIIRECSGAASAFFRQVQQCMLRDGESFLSAFELLVPELRHFDLKWSEIEWIASVGHIAGRYDAATQADRLSGLIAQLEQALQQAQEEYGQKGKLYRALGVTAGVMIALVAI</sequence>
<organism evidence="2 3">
    <name type="scientific">Candidatus Ventrousia excrementavium</name>
    <dbReference type="NCBI Taxonomy" id="2840961"/>
    <lineage>
        <taxon>Bacteria</taxon>
        <taxon>Bacillati</taxon>
        <taxon>Bacillota</taxon>
        <taxon>Clostridia</taxon>
        <taxon>Eubacteriales</taxon>
        <taxon>Clostridiaceae</taxon>
        <taxon>Clostridiaceae incertae sedis</taxon>
        <taxon>Candidatus Ventrousia</taxon>
    </lineage>
</organism>
<dbReference type="PIRSF" id="PIRSF021435">
    <property type="entry name" value="SpoIIIAB"/>
    <property type="match status" value="1"/>
</dbReference>
<dbReference type="Pfam" id="PF09548">
    <property type="entry name" value="Spore_III_AB"/>
    <property type="match status" value="1"/>
</dbReference>
<dbReference type="InterPro" id="IPR014198">
    <property type="entry name" value="Spore_III_AB"/>
</dbReference>
<evidence type="ECO:0000313" key="3">
    <source>
        <dbReference type="Proteomes" id="UP000824073"/>
    </source>
</evidence>
<comment type="caution">
    <text evidence="2">The sequence shown here is derived from an EMBL/GenBank/DDBJ whole genome shotgun (WGS) entry which is preliminary data.</text>
</comment>
<name>A0A9D1LLZ6_9CLOT</name>
<feature type="coiled-coil region" evidence="1">
    <location>
        <begin position="126"/>
        <end position="153"/>
    </location>
</feature>
<gene>
    <name evidence="2" type="ORF">IAB67_08460</name>
</gene>